<proteinExistence type="predicted"/>
<keyword evidence="3" id="KW-1185">Reference proteome</keyword>
<sequence>MDTHQMSMKRVVSRRYLRMALGLSLAGLLGSAAVAQAESVVISGEASTILRMGQGSDKKDYYPVYEYLQLSATNLSKDDGLSFHFGGWGRTDLASKTRDRYQDGDLRYGYLTYQHSKNNLVVSVGRQFTAEGVMTEKFDGLYLRSDLARGFGAAGFVGSPVVTEPSAKGGSLIYGGRVTHSLGTKYTIGVSALQTREGDRRFREEEGIDLVAQPISQIAVAGRSSYNSMTDGWMEHTYSLSYLPSDRFRLSADLSNVNYRDFFYGSTSSVFRLMGKNLDPNEKLLSLGGTAAYQPTGNVAVVARYTNNSYDIARTAHYYGAGLSYSSDRGYSAGASVYRMDGRVKELQYTECRLYAGKKFEKFELAADLINLFYDRAVNGEKNAFTVIAAASYKLTSALKLTGDVDYSRNPEFKNELRGLVKLSYAFDFKP</sequence>
<feature type="signal peptide" evidence="1">
    <location>
        <begin position="1"/>
        <end position="37"/>
    </location>
</feature>
<dbReference type="SUPFAM" id="SSF56935">
    <property type="entry name" value="Porins"/>
    <property type="match status" value="1"/>
</dbReference>
<gene>
    <name evidence="2" type="ORF">GEAMG1_1941</name>
</gene>
<accession>A0ABM9D985</accession>
<evidence type="ECO:0000256" key="1">
    <source>
        <dbReference type="SAM" id="SignalP"/>
    </source>
</evidence>
<feature type="chain" id="PRO_5046889998" description="Porin" evidence="1">
    <location>
        <begin position="38"/>
        <end position="431"/>
    </location>
</feature>
<protein>
    <recommendedName>
        <fullName evidence="4">Porin</fullName>
    </recommendedName>
</protein>
<dbReference type="Proteomes" id="UP001295463">
    <property type="component" value="Chromosome"/>
</dbReference>
<name>A0ABM9D985_9BACT</name>
<evidence type="ECO:0000313" key="3">
    <source>
        <dbReference type="Proteomes" id="UP001295463"/>
    </source>
</evidence>
<organism evidence="2 3">
    <name type="scientific">Trichlorobacter ammonificans</name>
    <dbReference type="NCBI Taxonomy" id="2916410"/>
    <lineage>
        <taxon>Bacteria</taxon>
        <taxon>Pseudomonadati</taxon>
        <taxon>Thermodesulfobacteriota</taxon>
        <taxon>Desulfuromonadia</taxon>
        <taxon>Geobacterales</taxon>
        <taxon>Geobacteraceae</taxon>
        <taxon>Trichlorobacter</taxon>
    </lineage>
</organism>
<reference evidence="2 3" key="1">
    <citation type="submission" date="2022-03" db="EMBL/GenBank/DDBJ databases">
        <authorList>
            <person name="Koch H."/>
        </authorList>
    </citation>
    <scope>NUCLEOTIDE SEQUENCE [LARGE SCALE GENOMIC DNA]</scope>
    <source>
        <strain evidence="2 3">G1</strain>
    </source>
</reference>
<dbReference type="EMBL" id="OW150024">
    <property type="protein sequence ID" value="CAH2031776.1"/>
    <property type="molecule type" value="Genomic_DNA"/>
</dbReference>
<dbReference type="RefSeq" id="WP_305732572.1">
    <property type="nucleotide sequence ID" value="NZ_OW150024.1"/>
</dbReference>
<keyword evidence="1" id="KW-0732">Signal</keyword>
<evidence type="ECO:0008006" key="4">
    <source>
        <dbReference type="Google" id="ProtNLM"/>
    </source>
</evidence>
<evidence type="ECO:0000313" key="2">
    <source>
        <dbReference type="EMBL" id="CAH2031776.1"/>
    </source>
</evidence>